<evidence type="ECO:0000259" key="3">
    <source>
        <dbReference type="Pfam" id="PF00291"/>
    </source>
</evidence>
<evidence type="ECO:0000256" key="2">
    <source>
        <dbReference type="ARBA" id="ARBA00022898"/>
    </source>
</evidence>
<gene>
    <name evidence="4" type="ORF">Pph01_16960</name>
</gene>
<proteinExistence type="predicted"/>
<evidence type="ECO:0000256" key="1">
    <source>
        <dbReference type="ARBA" id="ARBA00001933"/>
    </source>
</evidence>
<comment type="caution">
    <text evidence="4">The sequence shown here is derived from an EMBL/GenBank/DDBJ whole genome shotgun (WGS) entry which is preliminary data.</text>
</comment>
<organism evidence="4 5">
    <name type="scientific">Planotetraspora phitsanulokensis</name>
    <dbReference type="NCBI Taxonomy" id="575192"/>
    <lineage>
        <taxon>Bacteria</taxon>
        <taxon>Bacillati</taxon>
        <taxon>Actinomycetota</taxon>
        <taxon>Actinomycetes</taxon>
        <taxon>Streptosporangiales</taxon>
        <taxon>Streptosporangiaceae</taxon>
        <taxon>Planotetraspora</taxon>
    </lineage>
</organism>
<dbReference type="PANTHER" id="PTHR42937">
    <property type="match status" value="1"/>
</dbReference>
<dbReference type="InterPro" id="IPR036052">
    <property type="entry name" value="TrpB-like_PALP_sf"/>
</dbReference>
<name>A0A8J3XHL2_9ACTN</name>
<dbReference type="NCBIfam" id="NF006058">
    <property type="entry name" value="PRK08206.1"/>
    <property type="match status" value="1"/>
</dbReference>
<dbReference type="InterPro" id="IPR001926">
    <property type="entry name" value="TrpB-like_PALP"/>
</dbReference>
<dbReference type="SUPFAM" id="SSF53686">
    <property type="entry name" value="Tryptophan synthase beta subunit-like PLP-dependent enzymes"/>
    <property type="match status" value="1"/>
</dbReference>
<dbReference type="EMBL" id="BOOP01000006">
    <property type="protein sequence ID" value="GII36693.1"/>
    <property type="molecule type" value="Genomic_DNA"/>
</dbReference>
<dbReference type="Pfam" id="PF00291">
    <property type="entry name" value="PALP"/>
    <property type="match status" value="1"/>
</dbReference>
<reference evidence="4 5" key="1">
    <citation type="submission" date="2021-01" db="EMBL/GenBank/DDBJ databases">
        <title>Whole genome shotgun sequence of Planotetraspora phitsanulokensis NBRC 104273.</title>
        <authorList>
            <person name="Komaki H."/>
            <person name="Tamura T."/>
        </authorList>
    </citation>
    <scope>NUCLEOTIDE SEQUENCE [LARGE SCALE GENOMIC DNA]</scope>
    <source>
        <strain evidence="4 5">NBRC 104273</strain>
    </source>
</reference>
<sequence>MLVRWTHGRAQGHRVQVIPSTGVRRGLPWFARPEARLWTCAAAPAEVRDFHTSLPEYAPTPLTELPSLAGELGVGRVFVKDESLRLGLPAFKALGASWAIHRVSSDRPPGARIRLVTATDGNHGRAVARMARVWGHSAHVFVPDGVHESAMSAIHAEGALIERVRGSYDEAVRQAARSADEPDAVLVQDMAWPGYEKIPGWIVEGYSTLFAEIDAQMGGVGSPDLVVVPAGVGSLAQAAVTHYRSRPVSRPAPAVLTVEPDTAACVLASLTAGEPVEVETGTTTMAGLNCGTVSSLAWPYLRDGLDAAVAVTDAACAAAARTLRSLGVPCGPCGAASLAGVRAALTGTGDAERRAALAAGPDTVVVLLSTEGATANPHVI</sequence>
<accession>A0A8J3XHL2</accession>
<dbReference type="GO" id="GO:1901605">
    <property type="term" value="P:alpha-amino acid metabolic process"/>
    <property type="evidence" value="ECO:0007669"/>
    <property type="project" value="UniProtKB-ARBA"/>
</dbReference>
<protein>
    <submittedName>
        <fullName evidence="4">Diaminopropionate ammonia-lyase</fullName>
    </submittedName>
</protein>
<dbReference type="PANTHER" id="PTHR42937:SF1">
    <property type="entry name" value="DIAMINOPROPIONATE AMMONIA-LYASE"/>
    <property type="match status" value="1"/>
</dbReference>
<feature type="domain" description="Tryptophan synthase beta chain-like PALP" evidence="3">
    <location>
        <begin position="56"/>
        <end position="368"/>
    </location>
</feature>
<keyword evidence="2" id="KW-0663">Pyridoxal phosphate</keyword>
<dbReference type="Gene3D" id="3.40.50.1100">
    <property type="match status" value="3"/>
</dbReference>
<comment type="cofactor">
    <cofactor evidence="1">
        <name>pyridoxal 5'-phosphate</name>
        <dbReference type="ChEBI" id="CHEBI:597326"/>
    </cofactor>
</comment>
<dbReference type="Proteomes" id="UP000622547">
    <property type="component" value="Unassembled WGS sequence"/>
</dbReference>
<evidence type="ECO:0000313" key="5">
    <source>
        <dbReference type="Proteomes" id="UP000622547"/>
    </source>
</evidence>
<keyword evidence="5" id="KW-1185">Reference proteome</keyword>
<dbReference type="AlphaFoldDB" id="A0A8J3XHL2"/>
<evidence type="ECO:0000313" key="4">
    <source>
        <dbReference type="EMBL" id="GII36693.1"/>
    </source>
</evidence>